<feature type="domain" description="Deoxynucleoside kinase" evidence="3">
    <location>
        <begin position="4"/>
        <end position="202"/>
    </location>
</feature>
<dbReference type="CDD" id="cd01673">
    <property type="entry name" value="dNK"/>
    <property type="match status" value="1"/>
</dbReference>
<dbReference type="Gene3D" id="3.40.50.300">
    <property type="entry name" value="P-loop containing nucleotide triphosphate hydrolases"/>
    <property type="match status" value="1"/>
</dbReference>
<keyword evidence="4" id="KW-0808">Transferase</keyword>
<feature type="binding site" evidence="2">
    <location>
        <begin position="142"/>
        <end position="146"/>
    </location>
    <ligand>
        <name>ATP</name>
        <dbReference type="ChEBI" id="CHEBI:30616"/>
    </ligand>
</feature>
<dbReference type="PANTHER" id="PTHR10513">
    <property type="entry name" value="DEOXYNUCLEOSIDE KINASE"/>
    <property type="match status" value="1"/>
</dbReference>
<organism evidence="4">
    <name type="scientific">candidate division WOR-3 bacterium</name>
    <dbReference type="NCBI Taxonomy" id="2052148"/>
    <lineage>
        <taxon>Bacteria</taxon>
        <taxon>Bacteria division WOR-3</taxon>
    </lineage>
</organism>
<evidence type="ECO:0000313" key="4">
    <source>
        <dbReference type="EMBL" id="HEA86953.1"/>
    </source>
</evidence>
<proteinExistence type="predicted"/>
<dbReference type="PIRSF" id="PIRSF000705">
    <property type="entry name" value="DNK"/>
    <property type="match status" value="1"/>
</dbReference>
<reference evidence="4" key="1">
    <citation type="journal article" date="2020" name="mSystems">
        <title>Genome- and Community-Level Interaction Insights into Carbon Utilization and Element Cycling Functions of Hydrothermarchaeota in Hydrothermal Sediment.</title>
        <authorList>
            <person name="Zhou Z."/>
            <person name="Liu Y."/>
            <person name="Xu W."/>
            <person name="Pan J."/>
            <person name="Luo Z.H."/>
            <person name="Li M."/>
        </authorList>
    </citation>
    <scope>NUCLEOTIDE SEQUENCE [LARGE SCALE GENOMIC DNA]</scope>
    <source>
        <strain evidence="5">SpSt-236</strain>
        <strain evidence="4">SpSt-265</strain>
        <strain evidence="6">SpSt-465</strain>
    </source>
</reference>
<dbReference type="EMBL" id="DSLG01000003">
    <property type="protein sequence ID" value="HEA86953.1"/>
    <property type="molecule type" value="Genomic_DNA"/>
</dbReference>
<sequence length="218" mass="25685">MSYLAIEGPIGVGKTALAELLARRLQARLVREVVEENPFLEKFYRDMRGYAFQTQLFFLLSRHRQLQEVFQSGMMMVEGALVPEQAVISDYLFEKDRIFATLNLTEHELALYYRIYELIKRDIPKPDLVVYLQARVEVLLARIRQRGRPFEADIDPEYLGTLANLYNSFFLHYEEAPVLIVNTDRLDFVANQDDFEELLRAILEHRSGRKFYSPRSRR</sequence>
<evidence type="ECO:0000313" key="6">
    <source>
        <dbReference type="EMBL" id="HFJ53358.1"/>
    </source>
</evidence>
<name>A0A7C1NLA5_UNCW3</name>
<dbReference type="GO" id="GO:0019136">
    <property type="term" value="F:deoxynucleoside kinase activity"/>
    <property type="evidence" value="ECO:0007669"/>
    <property type="project" value="InterPro"/>
</dbReference>
<evidence type="ECO:0000256" key="1">
    <source>
        <dbReference type="PIRSR" id="PIRSR000705-1"/>
    </source>
</evidence>
<dbReference type="InterPro" id="IPR027417">
    <property type="entry name" value="P-loop_NTPase"/>
</dbReference>
<dbReference type="InterPro" id="IPR002624">
    <property type="entry name" value="DCK/DGK"/>
</dbReference>
<feature type="active site" description="Proton acceptor" evidence="1">
    <location>
        <position position="84"/>
    </location>
</feature>
<evidence type="ECO:0000313" key="5">
    <source>
        <dbReference type="EMBL" id="HEE18037.1"/>
    </source>
</evidence>
<dbReference type="GO" id="GO:0005737">
    <property type="term" value="C:cytoplasm"/>
    <property type="evidence" value="ECO:0007669"/>
    <property type="project" value="TreeGrafter"/>
</dbReference>
<dbReference type="Pfam" id="PF01712">
    <property type="entry name" value="dNK"/>
    <property type="match status" value="1"/>
</dbReference>
<dbReference type="GO" id="GO:0005524">
    <property type="term" value="F:ATP binding"/>
    <property type="evidence" value="ECO:0007669"/>
    <property type="project" value="UniProtKB-KW"/>
</dbReference>
<gene>
    <name evidence="5" type="ORF">ENP62_00600</name>
    <name evidence="4" type="ORF">ENP94_02965</name>
    <name evidence="6" type="ORF">ENS16_01540</name>
</gene>
<comment type="caution">
    <text evidence="4">The sequence shown here is derived from an EMBL/GenBank/DDBJ whole genome shotgun (WGS) entry which is preliminary data.</text>
</comment>
<evidence type="ECO:0000256" key="2">
    <source>
        <dbReference type="PIRSR" id="PIRSR000705-3"/>
    </source>
</evidence>
<dbReference type="PANTHER" id="PTHR10513:SF46">
    <property type="entry name" value="DEOXYGUANOSINE KINASE"/>
    <property type="match status" value="1"/>
</dbReference>
<dbReference type="EMBL" id="DSTU01000003">
    <property type="protein sequence ID" value="HFJ53358.1"/>
    <property type="molecule type" value="Genomic_DNA"/>
</dbReference>
<dbReference type="EMBL" id="DSKA01000047">
    <property type="protein sequence ID" value="HEE18037.1"/>
    <property type="molecule type" value="Genomic_DNA"/>
</dbReference>
<evidence type="ECO:0000259" key="3">
    <source>
        <dbReference type="Pfam" id="PF01712"/>
    </source>
</evidence>
<accession>A0A7C1NLA5</accession>
<protein>
    <submittedName>
        <fullName evidence="4">Deoxynucleoside kinase</fullName>
    </submittedName>
</protein>
<feature type="binding site" evidence="2">
    <location>
        <begin position="186"/>
        <end position="188"/>
    </location>
    <ligand>
        <name>ATP</name>
        <dbReference type="ChEBI" id="CHEBI:30616"/>
    </ligand>
</feature>
<keyword evidence="2" id="KW-0547">Nucleotide-binding</keyword>
<dbReference type="AlphaFoldDB" id="A0A7C1NLA5"/>
<keyword evidence="4" id="KW-0418">Kinase</keyword>
<keyword evidence="2" id="KW-0067">ATP-binding</keyword>
<dbReference type="InterPro" id="IPR050566">
    <property type="entry name" value="Deoxyribonucleoside_kinase"/>
</dbReference>
<dbReference type="SUPFAM" id="SSF52540">
    <property type="entry name" value="P-loop containing nucleoside triphosphate hydrolases"/>
    <property type="match status" value="1"/>
</dbReference>
<dbReference type="InterPro" id="IPR031314">
    <property type="entry name" value="DNK_dom"/>
</dbReference>